<gene>
    <name evidence="8 10" type="primary">menA</name>
    <name evidence="10" type="ORF">HMPREF0551_0841</name>
</gene>
<dbReference type="InterPro" id="IPR000537">
    <property type="entry name" value="UbiA_prenyltransferase"/>
</dbReference>
<dbReference type="GO" id="GO:0005886">
    <property type="term" value="C:plasma membrane"/>
    <property type="evidence" value="ECO:0007669"/>
    <property type="project" value="UniProtKB-SubCell"/>
</dbReference>
<dbReference type="eggNOG" id="COG1575">
    <property type="taxonomic scope" value="Bacteria"/>
</dbReference>
<comment type="catalytic activity">
    <reaction evidence="8">
        <text>an all-trans-polyprenyl diphosphate + 1,4-dihydroxy-2-naphthoate + H(+) = a 2-demethylmenaquinol + CO2 + diphosphate</text>
        <dbReference type="Rhea" id="RHEA:26478"/>
        <dbReference type="Rhea" id="RHEA-COMP:9563"/>
        <dbReference type="Rhea" id="RHEA-COMP:9564"/>
        <dbReference type="ChEBI" id="CHEBI:11173"/>
        <dbReference type="ChEBI" id="CHEBI:15378"/>
        <dbReference type="ChEBI" id="CHEBI:16526"/>
        <dbReference type="ChEBI" id="CHEBI:33019"/>
        <dbReference type="ChEBI" id="CHEBI:55437"/>
        <dbReference type="ChEBI" id="CHEBI:58914"/>
        <dbReference type="EC" id="2.5.1.74"/>
    </reaction>
</comment>
<feature type="transmembrane region" description="Helical" evidence="8">
    <location>
        <begin position="123"/>
        <end position="140"/>
    </location>
</feature>
<keyword evidence="4 8" id="KW-0808">Transferase</keyword>
<keyword evidence="7 8" id="KW-0472">Membrane</keyword>
<evidence type="ECO:0000256" key="8">
    <source>
        <dbReference type="HAMAP-Rule" id="MF_01937"/>
    </source>
</evidence>
<dbReference type="Proteomes" id="UP000011021">
    <property type="component" value="Unassembled WGS sequence"/>
</dbReference>
<feature type="transmembrane region" description="Helical" evidence="8">
    <location>
        <begin position="46"/>
        <end position="65"/>
    </location>
</feature>
<dbReference type="CDD" id="cd13962">
    <property type="entry name" value="PT_UbiA_UBIAD1"/>
    <property type="match status" value="1"/>
</dbReference>
<keyword evidence="2 8" id="KW-0474">Menaquinone biosynthesis</keyword>
<organism evidence="10 11">
    <name type="scientific">Lautropia mirabilis ATCC 51599</name>
    <dbReference type="NCBI Taxonomy" id="887898"/>
    <lineage>
        <taxon>Bacteria</taxon>
        <taxon>Pseudomonadati</taxon>
        <taxon>Pseudomonadota</taxon>
        <taxon>Betaproteobacteria</taxon>
        <taxon>Burkholderiales</taxon>
        <taxon>Burkholderiaceae</taxon>
        <taxon>Lautropia</taxon>
    </lineage>
</organism>
<sequence length="298" mass="31544">MNTTDPPSGWRRWWLGVRPPTLGLSLVPVLLGTALGVRLGGSFDPASFLVAAFCVLCIQAGTNLFNDAGDGARGADGADRLGPVRLVGSGLASVAEVRRAARLCFALALAGGLLLTWWNGGVILLIGLASLLAGWLYSAGPRPLSHTPWGESCVLLFFGLVAVAGSCFLQTGRFSVLALVFGVVPGLYAAAVLLVNNTRDLLQDRRAGRTTLACLLGRQRAQQLYAVFLLLPFAILLPLTMALGKPWLGVVPLLLVPMAIMLIRRFGQREGRALNQQLKDTARLQALLCAVLVGGLLV</sequence>
<reference evidence="10 11" key="1">
    <citation type="submission" date="2010-12" db="EMBL/GenBank/DDBJ databases">
        <authorList>
            <person name="Muzny D."/>
            <person name="Qin X."/>
            <person name="Deng J."/>
            <person name="Jiang H."/>
            <person name="Liu Y."/>
            <person name="Qu J."/>
            <person name="Song X.-Z."/>
            <person name="Zhang L."/>
            <person name="Thornton R."/>
            <person name="Coyle M."/>
            <person name="Francisco L."/>
            <person name="Jackson L."/>
            <person name="Javaid M."/>
            <person name="Korchina V."/>
            <person name="Kovar C."/>
            <person name="Mata R."/>
            <person name="Mathew T."/>
            <person name="Ngo R."/>
            <person name="Nguyen L."/>
            <person name="Nguyen N."/>
            <person name="Okwuonu G."/>
            <person name="Ongeri F."/>
            <person name="Pham C."/>
            <person name="Simmons D."/>
            <person name="Wilczek-Boney K."/>
            <person name="Hale W."/>
            <person name="Jakkamsetti A."/>
            <person name="Pham P."/>
            <person name="Ruth R."/>
            <person name="San Lucas F."/>
            <person name="Warren J."/>
            <person name="Zhang J."/>
            <person name="Zhao Z."/>
            <person name="Zhou C."/>
            <person name="Zhu D."/>
            <person name="Lee S."/>
            <person name="Bess C."/>
            <person name="Blankenburg K."/>
            <person name="Forbes L."/>
            <person name="Fu Q."/>
            <person name="Gubbala S."/>
            <person name="Hirani K."/>
            <person name="Jayaseelan J.C."/>
            <person name="Lara F."/>
            <person name="Munidasa M."/>
            <person name="Palculict T."/>
            <person name="Patil S."/>
            <person name="Pu L.-L."/>
            <person name="Saada N."/>
            <person name="Tang L."/>
            <person name="Weissenberger G."/>
            <person name="Zhu Y."/>
            <person name="Hemphill L."/>
            <person name="Shang Y."/>
            <person name="Youmans B."/>
            <person name="Ayvaz T."/>
            <person name="Ross M."/>
            <person name="Santibanez J."/>
            <person name="Aqrawi P."/>
            <person name="Gross S."/>
            <person name="Joshi V."/>
            <person name="Fowler G."/>
            <person name="Nazareth L."/>
            <person name="Reid J."/>
            <person name="Worley K."/>
            <person name="Petrosino J."/>
            <person name="Highlander S."/>
            <person name="Gibbs R."/>
        </authorList>
    </citation>
    <scope>NUCLEOTIDE SEQUENCE [LARGE SCALE GENOMIC DNA]</scope>
    <source>
        <strain evidence="10 11">ATCC 51599</strain>
    </source>
</reference>
<evidence type="ECO:0000256" key="4">
    <source>
        <dbReference type="ARBA" id="ARBA00022679"/>
    </source>
</evidence>
<keyword evidence="11" id="KW-1185">Reference proteome</keyword>
<evidence type="ECO:0000256" key="9">
    <source>
        <dbReference type="NCBIfam" id="TIGR00751"/>
    </source>
</evidence>
<dbReference type="PANTHER" id="PTHR13929">
    <property type="entry name" value="1,4-DIHYDROXY-2-NAPHTHOATE OCTAPRENYLTRANSFERASE"/>
    <property type="match status" value="1"/>
</dbReference>
<dbReference type="GO" id="GO:0009234">
    <property type="term" value="P:menaquinone biosynthetic process"/>
    <property type="evidence" value="ECO:0007669"/>
    <property type="project" value="UniProtKB-UniRule"/>
</dbReference>
<feature type="transmembrane region" description="Helical" evidence="8">
    <location>
        <begin position="152"/>
        <end position="171"/>
    </location>
</feature>
<dbReference type="AlphaFoldDB" id="E7RVM0"/>
<dbReference type="InterPro" id="IPR004657">
    <property type="entry name" value="MenA"/>
</dbReference>
<protein>
    <recommendedName>
        <fullName evidence="8 9">1,4-dihydroxy-2-naphthoate octaprenyltransferase</fullName>
        <shortName evidence="8">DHNA-octaprenyltransferase</shortName>
        <ecNumber evidence="8 9">2.5.1.74</ecNumber>
    </recommendedName>
</protein>
<evidence type="ECO:0000313" key="11">
    <source>
        <dbReference type="Proteomes" id="UP000011021"/>
    </source>
</evidence>
<dbReference type="PIRSF" id="PIRSF005355">
    <property type="entry name" value="UBIAD1"/>
    <property type="match status" value="1"/>
</dbReference>
<dbReference type="GO" id="GO:0046428">
    <property type="term" value="F:1,4-dihydroxy-2-naphthoate polyprenyltransferase activity"/>
    <property type="evidence" value="ECO:0007669"/>
    <property type="project" value="UniProtKB-UniRule"/>
</dbReference>
<comment type="pathway">
    <text evidence="8">Quinol/quinone metabolism; menaquinone biosynthesis; menaquinol from 1,4-dihydroxy-2-naphthoate: step 1/2.</text>
</comment>
<feature type="transmembrane region" description="Helical" evidence="8">
    <location>
        <begin position="21"/>
        <end position="40"/>
    </location>
</feature>
<dbReference type="STRING" id="887898.HMPREF0551_0841"/>
<feature type="transmembrane region" description="Helical" evidence="8">
    <location>
        <begin position="224"/>
        <end position="241"/>
    </location>
</feature>
<dbReference type="NCBIfam" id="TIGR00751">
    <property type="entry name" value="menA"/>
    <property type="match status" value="1"/>
</dbReference>
<evidence type="ECO:0000256" key="1">
    <source>
        <dbReference type="ARBA" id="ARBA00004141"/>
    </source>
</evidence>
<evidence type="ECO:0000256" key="6">
    <source>
        <dbReference type="ARBA" id="ARBA00022989"/>
    </source>
</evidence>
<comment type="subcellular location">
    <subcellularLocation>
        <location evidence="8">Cell membrane</location>
        <topology evidence="8">Multi-pass membrane protein</topology>
    </subcellularLocation>
    <subcellularLocation>
        <location evidence="1">Membrane</location>
        <topology evidence="1">Multi-pass membrane protein</topology>
    </subcellularLocation>
</comment>
<name>E7RVM0_9BURK</name>
<keyword evidence="3 8" id="KW-1003">Cell membrane</keyword>
<feature type="transmembrane region" description="Helical" evidence="8">
    <location>
        <begin position="247"/>
        <end position="263"/>
    </location>
</feature>
<proteinExistence type="inferred from homology"/>
<dbReference type="InterPro" id="IPR026046">
    <property type="entry name" value="UBIAD1"/>
</dbReference>
<feature type="transmembrane region" description="Helical" evidence="8">
    <location>
        <begin position="177"/>
        <end position="196"/>
    </location>
</feature>
<dbReference type="EC" id="2.5.1.74" evidence="8 9"/>
<dbReference type="InterPro" id="IPR044878">
    <property type="entry name" value="UbiA_sf"/>
</dbReference>
<dbReference type="EMBL" id="AEQP01000003">
    <property type="protein sequence ID" value="EFV95353.1"/>
    <property type="molecule type" value="Genomic_DNA"/>
</dbReference>
<dbReference type="Pfam" id="PF01040">
    <property type="entry name" value="UbiA"/>
    <property type="match status" value="1"/>
</dbReference>
<evidence type="ECO:0000256" key="5">
    <source>
        <dbReference type="ARBA" id="ARBA00022692"/>
    </source>
</evidence>
<comment type="similarity">
    <text evidence="8">Belongs to the MenA family. Type 1 subfamily.</text>
</comment>
<comment type="function">
    <text evidence="8">Conversion of 1,4-dihydroxy-2-naphthoate (DHNA) to demethylmenaquinone (DMK).</text>
</comment>
<dbReference type="HAMAP" id="MF_01937">
    <property type="entry name" value="MenA_1"/>
    <property type="match status" value="1"/>
</dbReference>
<dbReference type="RefSeq" id="WP_005673013.1">
    <property type="nucleotide sequence ID" value="NZ_CP146288.1"/>
</dbReference>
<evidence type="ECO:0000256" key="3">
    <source>
        <dbReference type="ARBA" id="ARBA00022475"/>
    </source>
</evidence>
<accession>E7RVM0</accession>
<evidence type="ECO:0000313" key="10">
    <source>
        <dbReference type="EMBL" id="EFV95353.1"/>
    </source>
</evidence>
<dbReference type="Gene3D" id="1.10.357.140">
    <property type="entry name" value="UbiA prenyltransferase"/>
    <property type="match status" value="1"/>
</dbReference>
<evidence type="ECO:0000256" key="7">
    <source>
        <dbReference type="ARBA" id="ARBA00023136"/>
    </source>
</evidence>
<keyword evidence="5 8" id="KW-0812">Transmembrane</keyword>
<dbReference type="PANTHER" id="PTHR13929:SF0">
    <property type="entry name" value="UBIA PRENYLTRANSFERASE DOMAIN-CONTAINING PROTEIN 1"/>
    <property type="match status" value="1"/>
</dbReference>
<comment type="caution">
    <text evidence="10">The sequence shown here is derived from an EMBL/GenBank/DDBJ whole genome shotgun (WGS) entry which is preliminary data.</text>
</comment>
<keyword evidence="6 8" id="KW-1133">Transmembrane helix</keyword>
<dbReference type="HOGENOM" id="CLU_043611_1_2_4"/>
<dbReference type="GO" id="GO:0042371">
    <property type="term" value="P:vitamin K biosynthetic process"/>
    <property type="evidence" value="ECO:0007669"/>
    <property type="project" value="TreeGrafter"/>
</dbReference>
<evidence type="ECO:0000256" key="2">
    <source>
        <dbReference type="ARBA" id="ARBA00022428"/>
    </source>
</evidence>
<dbReference type="UniPathway" id="UPA00079">
    <property type="reaction ID" value="UER00168"/>
</dbReference>